<dbReference type="Proteomes" id="UP000594454">
    <property type="component" value="Chromosome 5"/>
</dbReference>
<gene>
    <name evidence="7" type="ORF">HERILL_LOCUS12978</name>
</gene>
<comment type="subcellular location">
    <subcellularLocation>
        <location evidence="1">Cytoplasm</location>
    </subcellularLocation>
</comment>
<evidence type="ECO:0000313" key="7">
    <source>
        <dbReference type="EMBL" id="CAD7090500.1"/>
    </source>
</evidence>
<evidence type="ECO:0000256" key="3">
    <source>
        <dbReference type="ARBA" id="ARBA00022737"/>
    </source>
</evidence>
<accession>A0A7R8V0D4</accession>
<dbReference type="InterPro" id="IPR011990">
    <property type="entry name" value="TPR-like_helical_dom_sf"/>
</dbReference>
<keyword evidence="2" id="KW-0963">Cytoplasm</keyword>
<evidence type="ECO:0000313" key="8">
    <source>
        <dbReference type="Proteomes" id="UP000594454"/>
    </source>
</evidence>
<dbReference type="OMA" id="KMHLAAV"/>
<dbReference type="SUPFAM" id="SSF48452">
    <property type="entry name" value="TPR-like"/>
    <property type="match status" value="1"/>
</dbReference>
<dbReference type="AlphaFoldDB" id="A0A7R8V0D4"/>
<dbReference type="EMBL" id="LR899013">
    <property type="protein sequence ID" value="CAD7090500.1"/>
    <property type="molecule type" value="Genomic_DNA"/>
</dbReference>
<evidence type="ECO:0000256" key="6">
    <source>
        <dbReference type="ARBA" id="ARBA00044739"/>
    </source>
</evidence>
<sequence>MTEDRTNLIRPGLWVNSKYLEDVKKRLRAKVPKISLYDIRIDRLSHNEAIIHDLYEGGYRQSAQFIEDLIKMEDEYDKSKKISQLYLKVQAGKKCLLTIAEYFKKAELKLHEGDKVGSIEKILKLAEHLAREEQQLWIVEQIYLVTIRATNVYRLDGGLLEARVRYYYGRFLIEKCGLYDVAYETLKIAYQMSVAREWRIEQGLGLGKDLCKEVNYLLFLCLSAKESNENYGVALEYSKKALKHALASENKFIIPRAYIERGDREMDAKNYTEATNFYSKGITFAQVSSQSDYICKGYLRKGYALLKMGYVSRATSFAKLAKRAAEESGSQFYQAKAYMLFGEIAVSRAFMSIAGYNFMLAVDIFSELGEDKLAQEARFLGAFAMSHIVLEKLVEIIRKSDQDYSSECFHRLEQWKERRTPFWESGDESCTMKKITDGSTEVDRRKSLFTDFGFYESFPGLEKKESDSAVTTNCHKHLFEMFREFISTF</sequence>
<reference evidence="7 8" key="1">
    <citation type="submission" date="2020-11" db="EMBL/GenBank/DDBJ databases">
        <authorList>
            <person name="Wallbank WR R."/>
            <person name="Pardo Diaz C."/>
            <person name="Kozak K."/>
            <person name="Martin S."/>
            <person name="Jiggins C."/>
            <person name="Moest M."/>
            <person name="Warren A I."/>
            <person name="Generalovic N T."/>
            <person name="Byers J.R.P. K."/>
            <person name="Montejo-Kovacevich G."/>
            <person name="Yen C E."/>
        </authorList>
    </citation>
    <scope>NUCLEOTIDE SEQUENCE [LARGE SCALE GENOMIC DNA]</scope>
</reference>
<dbReference type="GO" id="GO:0005929">
    <property type="term" value="C:cilium"/>
    <property type="evidence" value="ECO:0007669"/>
    <property type="project" value="TreeGrafter"/>
</dbReference>
<dbReference type="OrthoDB" id="7594656at2759"/>
<name>A0A7R8V0D4_HERIL</name>
<dbReference type="GO" id="GO:0005737">
    <property type="term" value="C:cytoplasm"/>
    <property type="evidence" value="ECO:0007669"/>
    <property type="project" value="UniProtKB-SubCell"/>
</dbReference>
<dbReference type="InParanoid" id="A0A7R8V0D4"/>
<dbReference type="PANTHER" id="PTHR46630:SF1">
    <property type="entry name" value="TETRATRICOPEPTIDE REPEAT PROTEIN 29"/>
    <property type="match status" value="1"/>
</dbReference>
<evidence type="ECO:0000256" key="5">
    <source>
        <dbReference type="ARBA" id="ARBA00040665"/>
    </source>
</evidence>
<dbReference type="GO" id="GO:0003341">
    <property type="term" value="P:cilium movement"/>
    <property type="evidence" value="ECO:0007669"/>
    <property type="project" value="TreeGrafter"/>
</dbReference>
<proteinExistence type="predicted"/>
<evidence type="ECO:0000256" key="2">
    <source>
        <dbReference type="ARBA" id="ARBA00022490"/>
    </source>
</evidence>
<keyword evidence="3" id="KW-0677">Repeat</keyword>
<organism evidence="7 8">
    <name type="scientific">Hermetia illucens</name>
    <name type="common">Black soldier fly</name>
    <dbReference type="NCBI Taxonomy" id="343691"/>
    <lineage>
        <taxon>Eukaryota</taxon>
        <taxon>Metazoa</taxon>
        <taxon>Ecdysozoa</taxon>
        <taxon>Arthropoda</taxon>
        <taxon>Hexapoda</taxon>
        <taxon>Insecta</taxon>
        <taxon>Pterygota</taxon>
        <taxon>Neoptera</taxon>
        <taxon>Endopterygota</taxon>
        <taxon>Diptera</taxon>
        <taxon>Brachycera</taxon>
        <taxon>Stratiomyomorpha</taxon>
        <taxon>Stratiomyidae</taxon>
        <taxon>Hermetiinae</taxon>
        <taxon>Hermetia</taxon>
    </lineage>
</organism>
<keyword evidence="4" id="KW-0802">TPR repeat</keyword>
<protein>
    <recommendedName>
        <fullName evidence="5">Tetratricopeptide repeat protein 29</fullName>
    </recommendedName>
</protein>
<comment type="function">
    <text evidence="6">Axonemal protein which is implicated in axonemal and/or peri-axonemal structure assembly and regulates flagellum assembly and beating and therefore sperm motility.</text>
</comment>
<evidence type="ECO:0000256" key="1">
    <source>
        <dbReference type="ARBA" id="ARBA00004496"/>
    </source>
</evidence>
<dbReference type="InterPro" id="IPR051476">
    <property type="entry name" value="Bac_ResReg_Asp_Phosphatase"/>
</dbReference>
<dbReference type="PANTHER" id="PTHR46630">
    <property type="entry name" value="TETRATRICOPEPTIDE REPEAT PROTEIN 29"/>
    <property type="match status" value="1"/>
</dbReference>
<keyword evidence="8" id="KW-1185">Reference proteome</keyword>
<dbReference type="Gene3D" id="1.25.40.10">
    <property type="entry name" value="Tetratricopeptide repeat domain"/>
    <property type="match status" value="1"/>
</dbReference>
<evidence type="ECO:0000256" key="4">
    <source>
        <dbReference type="ARBA" id="ARBA00022803"/>
    </source>
</evidence>